<dbReference type="FunFam" id="1.20.1250.20:FF:000011">
    <property type="entry name" value="MFS multidrug transporter, putative"/>
    <property type="match status" value="1"/>
</dbReference>
<dbReference type="Gene3D" id="1.20.1250.20">
    <property type="entry name" value="MFS general substrate transporter like domains"/>
    <property type="match status" value="1"/>
</dbReference>
<dbReference type="PANTHER" id="PTHR23502:SF68">
    <property type="entry name" value="MULTIDRUG TRANSPORTER, PUTATIVE (AFU_ORTHOLOGUE AFUA_3G01120)-RELATED"/>
    <property type="match status" value="1"/>
</dbReference>
<feature type="transmembrane region" description="Helical" evidence="8">
    <location>
        <begin position="316"/>
        <end position="340"/>
    </location>
</feature>
<dbReference type="Pfam" id="PF07690">
    <property type="entry name" value="MFS_1"/>
    <property type="match status" value="1"/>
</dbReference>
<dbReference type="GO" id="GO:0016020">
    <property type="term" value="C:membrane"/>
    <property type="evidence" value="ECO:0007669"/>
    <property type="project" value="UniProtKB-SubCell"/>
</dbReference>
<comment type="similarity">
    <text evidence="2">Belongs to the major facilitator superfamily.</text>
</comment>
<feature type="transmembrane region" description="Helical" evidence="8">
    <location>
        <begin position="405"/>
        <end position="423"/>
    </location>
</feature>
<evidence type="ECO:0000256" key="7">
    <source>
        <dbReference type="SAM" id="MobiDB-lite"/>
    </source>
</evidence>
<proteinExistence type="inferred from homology"/>
<dbReference type="OrthoDB" id="5296287at2759"/>
<feature type="domain" description="Major facilitator superfamily (MFS) profile" evidence="9">
    <location>
        <begin position="91"/>
        <end position="522"/>
    </location>
</feature>
<evidence type="ECO:0000256" key="1">
    <source>
        <dbReference type="ARBA" id="ARBA00004141"/>
    </source>
</evidence>
<evidence type="ECO:0000256" key="8">
    <source>
        <dbReference type="SAM" id="Phobius"/>
    </source>
</evidence>
<feature type="transmembrane region" description="Helical" evidence="8">
    <location>
        <begin position="159"/>
        <end position="178"/>
    </location>
</feature>
<dbReference type="InterPro" id="IPR020846">
    <property type="entry name" value="MFS_dom"/>
</dbReference>
<feature type="transmembrane region" description="Helical" evidence="8">
    <location>
        <begin position="435"/>
        <end position="455"/>
    </location>
</feature>
<dbReference type="SUPFAM" id="SSF103473">
    <property type="entry name" value="MFS general substrate transporter"/>
    <property type="match status" value="1"/>
</dbReference>
<organism evidence="10 11">
    <name type="scientific">Clonostachys byssicola</name>
    <dbReference type="NCBI Taxonomy" id="160290"/>
    <lineage>
        <taxon>Eukaryota</taxon>
        <taxon>Fungi</taxon>
        <taxon>Dikarya</taxon>
        <taxon>Ascomycota</taxon>
        <taxon>Pezizomycotina</taxon>
        <taxon>Sordariomycetes</taxon>
        <taxon>Hypocreomycetidae</taxon>
        <taxon>Hypocreales</taxon>
        <taxon>Bionectriaceae</taxon>
        <taxon>Clonostachys</taxon>
    </lineage>
</organism>
<comment type="subcellular location">
    <subcellularLocation>
        <location evidence="1">Membrane</location>
        <topology evidence="1">Multi-pass membrane protein</topology>
    </subcellularLocation>
</comment>
<evidence type="ECO:0000313" key="10">
    <source>
        <dbReference type="EMBL" id="CAG9989278.1"/>
    </source>
</evidence>
<name>A0A9N9Y3Q3_9HYPO</name>
<keyword evidence="4 8" id="KW-1133">Transmembrane helix</keyword>
<evidence type="ECO:0000256" key="2">
    <source>
        <dbReference type="ARBA" id="ARBA00008335"/>
    </source>
</evidence>
<protein>
    <recommendedName>
        <fullName evidence="9">Major facilitator superfamily (MFS) profile domain-containing protein</fullName>
    </recommendedName>
</protein>
<feature type="transmembrane region" description="Helical" evidence="8">
    <location>
        <begin position="467"/>
        <end position="489"/>
    </location>
</feature>
<dbReference type="GO" id="GO:0022857">
    <property type="term" value="F:transmembrane transporter activity"/>
    <property type="evidence" value="ECO:0007669"/>
    <property type="project" value="InterPro"/>
</dbReference>
<evidence type="ECO:0000256" key="3">
    <source>
        <dbReference type="ARBA" id="ARBA00022692"/>
    </source>
</evidence>
<evidence type="ECO:0000259" key="9">
    <source>
        <dbReference type="PROSITE" id="PS50850"/>
    </source>
</evidence>
<evidence type="ECO:0000256" key="6">
    <source>
        <dbReference type="ARBA" id="ARBA00023180"/>
    </source>
</evidence>
<dbReference type="PROSITE" id="PS50850">
    <property type="entry name" value="MFS"/>
    <property type="match status" value="1"/>
</dbReference>
<feature type="transmembrane region" description="Helical" evidence="8">
    <location>
        <begin position="94"/>
        <end position="113"/>
    </location>
</feature>
<dbReference type="InterPro" id="IPR036259">
    <property type="entry name" value="MFS_trans_sf"/>
</dbReference>
<comment type="caution">
    <text evidence="10">The sequence shown here is derived from an EMBL/GenBank/DDBJ whole genome shotgun (WGS) entry which is preliminary data.</text>
</comment>
<gene>
    <name evidence="10" type="ORF">CBYS24578_00014817</name>
</gene>
<dbReference type="Proteomes" id="UP000754883">
    <property type="component" value="Unassembled WGS sequence"/>
</dbReference>
<feature type="transmembrane region" description="Helical" evidence="8">
    <location>
        <begin position="495"/>
        <end position="515"/>
    </location>
</feature>
<evidence type="ECO:0000256" key="4">
    <source>
        <dbReference type="ARBA" id="ARBA00022989"/>
    </source>
</evidence>
<feature type="transmembrane region" description="Helical" evidence="8">
    <location>
        <begin position="215"/>
        <end position="235"/>
    </location>
</feature>
<feature type="transmembrane region" description="Helical" evidence="8">
    <location>
        <begin position="247"/>
        <end position="267"/>
    </location>
</feature>
<keyword evidence="3 8" id="KW-0812">Transmembrane</keyword>
<feature type="region of interest" description="Disordered" evidence="7">
    <location>
        <begin position="20"/>
        <end position="40"/>
    </location>
</feature>
<feature type="transmembrane region" description="Helical" evidence="8">
    <location>
        <begin position="184"/>
        <end position="203"/>
    </location>
</feature>
<evidence type="ECO:0000256" key="5">
    <source>
        <dbReference type="ARBA" id="ARBA00023136"/>
    </source>
</evidence>
<sequence length="531" mass="57606">LPVMEEKGAAMAMAGSTVDSNVDRGAGARMSENATSSSDTLTPAKLKNLPVINERSAEEGVGIDDENTVWWTSDDDPENPHNWSIWRKYSNTTLISLLTLITPMASNVCTPALPKIMEDFNQAKNDELSSFVTSIFALGLAFGPLVFAPLSELYGRLPVYHVCNIIFVIFTVACAMAPTLGSLIAFRFLAGCFGSTPMTNGGGSVADMFLPEERAVIMAAFSIGPLFGPIIGPVVGGVLAHHKGWRWVFWFIAILGGAVSVAMVLVLRESFAPVILARRTNRLRKETGNQQLRSKLDQGLTSRQLFKLSIIRPMKLLVFSPICTVFAVDAMFVLGSQYLISTAIPFVFKEGYGFSSIQAGLMFVGGGVGCLVGMVWFGIDSTLAMKRTKEQNSESEADPEVRLRLLPAGSIILPAGFFIYGWTTYFHTHWMGPEVGLFLTGLGSILIIMVISVYLVDAYEQYAASALAANTVMRSIGAACLPLCALKMYKELGVGWGNSLLGFISIALIPILLIIRRHGARIRQKFDASTL</sequence>
<feature type="non-terminal residue" evidence="10">
    <location>
        <position position="1"/>
    </location>
</feature>
<dbReference type="InterPro" id="IPR011701">
    <property type="entry name" value="MFS"/>
</dbReference>
<dbReference type="AlphaFoldDB" id="A0A9N9Y3Q3"/>
<evidence type="ECO:0000313" key="11">
    <source>
        <dbReference type="Proteomes" id="UP000754883"/>
    </source>
</evidence>
<reference evidence="10" key="1">
    <citation type="submission" date="2021-10" db="EMBL/GenBank/DDBJ databases">
        <authorList>
            <person name="Piombo E."/>
        </authorList>
    </citation>
    <scope>NUCLEOTIDE SEQUENCE</scope>
</reference>
<keyword evidence="11" id="KW-1185">Reference proteome</keyword>
<dbReference type="EMBL" id="CABFNO020001465">
    <property type="protein sequence ID" value="CAG9989278.1"/>
    <property type="molecule type" value="Genomic_DNA"/>
</dbReference>
<dbReference type="PANTHER" id="PTHR23502">
    <property type="entry name" value="MAJOR FACILITATOR SUPERFAMILY"/>
    <property type="match status" value="1"/>
</dbReference>
<keyword evidence="6" id="KW-0325">Glycoprotein</keyword>
<dbReference type="CDD" id="cd17323">
    <property type="entry name" value="MFS_Tpo1_MDR_like"/>
    <property type="match status" value="1"/>
</dbReference>
<feature type="transmembrane region" description="Helical" evidence="8">
    <location>
        <begin position="128"/>
        <end position="147"/>
    </location>
</feature>
<keyword evidence="5 8" id="KW-0472">Membrane</keyword>
<accession>A0A9N9Y3Q3</accession>
<feature type="transmembrane region" description="Helical" evidence="8">
    <location>
        <begin position="360"/>
        <end position="384"/>
    </location>
</feature>